<dbReference type="EMBL" id="JAPNMI010000003">
    <property type="protein sequence ID" value="MCY0789481.1"/>
    <property type="molecule type" value="Genomic_DNA"/>
</dbReference>
<protein>
    <submittedName>
        <fullName evidence="1">Uncharacterized protein</fullName>
    </submittedName>
</protein>
<gene>
    <name evidence="1" type="ORF">N0392_07240</name>
</gene>
<dbReference type="AlphaFoldDB" id="A0A9Q4CQ07"/>
<evidence type="ECO:0000313" key="2">
    <source>
        <dbReference type="Proteomes" id="UP001076655"/>
    </source>
</evidence>
<dbReference type="RefSeq" id="WP_046893219.1">
    <property type="nucleotide sequence ID" value="NZ_BRRE01000003.1"/>
</dbReference>
<organism evidence="1 2">
    <name type="scientific">Morganella morganii</name>
    <name type="common">Proteus morganii</name>
    <dbReference type="NCBI Taxonomy" id="582"/>
    <lineage>
        <taxon>Bacteria</taxon>
        <taxon>Pseudomonadati</taxon>
        <taxon>Pseudomonadota</taxon>
        <taxon>Gammaproteobacteria</taxon>
        <taxon>Enterobacterales</taxon>
        <taxon>Morganellaceae</taxon>
        <taxon>Morganella</taxon>
    </lineage>
</organism>
<reference evidence="1" key="1">
    <citation type="submission" date="2022-08" db="EMBL/GenBank/DDBJ databases">
        <authorList>
            <person name="Dale J.L."/>
        </authorList>
    </citation>
    <scope>NUCLEOTIDE SEQUENCE</scope>
    <source>
        <strain evidence="1">2022EL-00758</strain>
    </source>
</reference>
<dbReference type="Proteomes" id="UP001076655">
    <property type="component" value="Unassembled WGS sequence"/>
</dbReference>
<sequence>MKELNHAEIELVSGAGCIQDTLTGIGEKLGDFGFGLLSPFLKVDLPVIGKVSLKDFVPDLGKDVGNKVGSVVGGLIEKTLGRVIDLGTICK</sequence>
<comment type="caution">
    <text evidence="1">The sequence shown here is derived from an EMBL/GenBank/DDBJ whole genome shotgun (WGS) entry which is preliminary data.</text>
</comment>
<accession>A0A9Q4CQ07</accession>
<evidence type="ECO:0000313" key="1">
    <source>
        <dbReference type="EMBL" id="MCY0789481.1"/>
    </source>
</evidence>
<name>A0A9Q4CQ07_MORMO</name>
<proteinExistence type="predicted"/>